<dbReference type="WBParaSite" id="GPUH_0001003001-mRNA-1">
    <property type="protein sequence ID" value="GPUH_0001003001-mRNA-1"/>
    <property type="gene ID" value="GPUH_0001003001"/>
</dbReference>
<organism evidence="1">
    <name type="scientific">Gongylonema pulchrum</name>
    <dbReference type="NCBI Taxonomy" id="637853"/>
    <lineage>
        <taxon>Eukaryota</taxon>
        <taxon>Metazoa</taxon>
        <taxon>Ecdysozoa</taxon>
        <taxon>Nematoda</taxon>
        <taxon>Chromadorea</taxon>
        <taxon>Rhabditida</taxon>
        <taxon>Spirurina</taxon>
        <taxon>Spiruromorpha</taxon>
        <taxon>Spiruroidea</taxon>
        <taxon>Gongylonematidae</taxon>
        <taxon>Gongylonema</taxon>
    </lineage>
</organism>
<reference evidence="1" key="1">
    <citation type="submission" date="2016-06" db="UniProtKB">
        <authorList>
            <consortium name="WormBaseParasite"/>
        </authorList>
    </citation>
    <scope>IDENTIFICATION</scope>
</reference>
<name>A0A183DMS8_9BILA</name>
<sequence length="51" mass="5803">LDEKKQIILEDELDDKPEAIHLSDLASLISVVKLHFKTVEPVLPGMVFKLF</sequence>
<evidence type="ECO:0000313" key="1">
    <source>
        <dbReference type="WBParaSite" id="GPUH_0001003001-mRNA-1"/>
    </source>
</evidence>
<proteinExistence type="predicted"/>
<protein>
    <submittedName>
        <fullName evidence="1">Rho-GAP domain-containing protein</fullName>
    </submittedName>
</protein>
<accession>A0A183DMS8</accession>
<dbReference type="AlphaFoldDB" id="A0A183DMS8"/>